<dbReference type="EMBL" id="AJMU01000066">
    <property type="protein sequence ID" value="EIG24633.1"/>
    <property type="molecule type" value="Genomic_DNA"/>
</dbReference>
<reference evidence="4 5" key="1">
    <citation type="submission" date="2012-04" db="EMBL/GenBank/DDBJ databases">
        <authorList>
            <person name="Harkins D.M."/>
            <person name="Madupu R."/>
            <person name="Durkin A.S."/>
            <person name="Torralba M."/>
            <person name="Methe B."/>
            <person name="Sutton G.G."/>
            <person name="Nelson K.E."/>
        </authorList>
    </citation>
    <scope>NUCLEOTIDE SEQUENCE [LARGE SCALE GENOMIC DNA]</scope>
    <source>
        <strain evidence="4 5">HK411</strain>
    </source>
</reference>
<dbReference type="GO" id="GO:0015074">
    <property type="term" value="P:DNA integration"/>
    <property type="evidence" value="ECO:0007669"/>
    <property type="project" value="UniProtKB-KW"/>
</dbReference>
<dbReference type="PATRIC" id="fig|1095743.3.peg.1317"/>
<dbReference type="PANTHER" id="PTHR30349">
    <property type="entry name" value="PHAGE INTEGRASE-RELATED"/>
    <property type="match status" value="1"/>
</dbReference>
<dbReference type="InterPro" id="IPR002104">
    <property type="entry name" value="Integrase_catalytic"/>
</dbReference>
<evidence type="ECO:0000259" key="3">
    <source>
        <dbReference type="PROSITE" id="PS51898"/>
    </source>
</evidence>
<dbReference type="Gene3D" id="1.10.443.10">
    <property type="entry name" value="Intergrase catalytic core"/>
    <property type="match status" value="1"/>
</dbReference>
<evidence type="ECO:0000256" key="1">
    <source>
        <dbReference type="ARBA" id="ARBA00022908"/>
    </source>
</evidence>
<dbReference type="PANTHER" id="PTHR30349:SF64">
    <property type="entry name" value="PROPHAGE INTEGRASE INTD-RELATED"/>
    <property type="match status" value="1"/>
</dbReference>
<name>I2NFM2_9PAST</name>
<organism evidence="4 5">
    <name type="scientific">Haemophilus paraphrohaemolyticus HK411</name>
    <dbReference type="NCBI Taxonomy" id="1095743"/>
    <lineage>
        <taxon>Bacteria</taxon>
        <taxon>Pseudomonadati</taxon>
        <taxon>Pseudomonadota</taxon>
        <taxon>Gammaproteobacteria</taxon>
        <taxon>Pasteurellales</taxon>
        <taxon>Pasteurellaceae</taxon>
        <taxon>Haemophilus</taxon>
    </lineage>
</organism>
<keyword evidence="2" id="KW-0233">DNA recombination</keyword>
<dbReference type="RefSeq" id="WP_005709268.1">
    <property type="nucleotide sequence ID" value="NZ_AJMU01000066.1"/>
</dbReference>
<evidence type="ECO:0000313" key="4">
    <source>
        <dbReference type="EMBL" id="EIG24633.1"/>
    </source>
</evidence>
<dbReference type="eggNOG" id="COG0582">
    <property type="taxonomic scope" value="Bacteria"/>
</dbReference>
<sequence length="335" mass="38699">MSIYKRDQIYWVDFTTPSGKRVRRSTGTAIKREAQEFYNKIRTEMWRLDKLDEQPDYLFEQALLDYLKQSAGLADQATKKRHAIYWRSIFAGRGLSTITGAEAVNALPQVSQSTGKPLSNATKNKYIKSLARIFNLAYQAGYIDKMPHFPKKKEPPIRVRWITQEQARRLISNIGTDWMKAICSFALMTGARRTEILTMTWDKIDFKRKIAIVSNDIAKSEKARSLLLNDEAIQLLHNQKGKHSKYVFVSAKGNPVDDINRKTFDRATRLTMLQDFHFHDLRHTWASWHVQAGTPLFTLKELGGWETLEMVKKYAHLNADHLMAHAGSVKFTTQF</sequence>
<keyword evidence="1" id="KW-0229">DNA integration</keyword>
<dbReference type="PROSITE" id="PS51898">
    <property type="entry name" value="TYR_RECOMBINASE"/>
    <property type="match status" value="1"/>
</dbReference>
<dbReference type="Proteomes" id="UP000003345">
    <property type="component" value="Unassembled WGS sequence"/>
</dbReference>
<accession>I2NFM2</accession>
<proteinExistence type="predicted"/>
<dbReference type="SUPFAM" id="SSF56349">
    <property type="entry name" value="DNA breaking-rejoining enzymes"/>
    <property type="match status" value="1"/>
</dbReference>
<gene>
    <name evidence="4" type="ORF">HMPREF1054_0830</name>
</gene>
<protein>
    <submittedName>
        <fullName evidence="4">Putative prophage DLP12 integrase</fullName>
    </submittedName>
</protein>
<dbReference type="Pfam" id="PF00589">
    <property type="entry name" value="Phage_integrase"/>
    <property type="match status" value="1"/>
</dbReference>
<dbReference type="OrthoDB" id="5589990at2"/>
<dbReference type="InterPro" id="IPR013762">
    <property type="entry name" value="Integrase-like_cat_sf"/>
</dbReference>
<comment type="caution">
    <text evidence="4">The sequence shown here is derived from an EMBL/GenBank/DDBJ whole genome shotgun (WGS) entry which is preliminary data.</text>
</comment>
<feature type="domain" description="Tyr recombinase" evidence="3">
    <location>
        <begin position="157"/>
        <end position="327"/>
    </location>
</feature>
<dbReference type="GO" id="GO:0006310">
    <property type="term" value="P:DNA recombination"/>
    <property type="evidence" value="ECO:0007669"/>
    <property type="project" value="UniProtKB-KW"/>
</dbReference>
<dbReference type="GO" id="GO:0003677">
    <property type="term" value="F:DNA binding"/>
    <property type="evidence" value="ECO:0007669"/>
    <property type="project" value="InterPro"/>
</dbReference>
<evidence type="ECO:0000256" key="2">
    <source>
        <dbReference type="ARBA" id="ARBA00023172"/>
    </source>
</evidence>
<dbReference type="CDD" id="cd00796">
    <property type="entry name" value="INT_Rci_Hp1_C"/>
    <property type="match status" value="1"/>
</dbReference>
<evidence type="ECO:0000313" key="5">
    <source>
        <dbReference type="Proteomes" id="UP000003345"/>
    </source>
</evidence>
<dbReference type="InterPro" id="IPR011010">
    <property type="entry name" value="DNA_brk_join_enz"/>
</dbReference>
<dbReference type="InterPro" id="IPR050090">
    <property type="entry name" value="Tyrosine_recombinase_XerCD"/>
</dbReference>
<dbReference type="AlphaFoldDB" id="I2NFM2"/>